<keyword evidence="4" id="KW-1185">Reference proteome</keyword>
<evidence type="ECO:0000259" key="2">
    <source>
        <dbReference type="Pfam" id="PF13392"/>
    </source>
</evidence>
<dbReference type="GO" id="GO:0016788">
    <property type="term" value="F:hydrolase activity, acting on ester bonds"/>
    <property type="evidence" value="ECO:0007669"/>
    <property type="project" value="InterPro"/>
</dbReference>
<dbReference type="EMBL" id="WACR01000013">
    <property type="protein sequence ID" value="KAB1062036.1"/>
    <property type="molecule type" value="Genomic_DNA"/>
</dbReference>
<dbReference type="InterPro" id="IPR010902">
    <property type="entry name" value="NUMOD4"/>
</dbReference>
<organism evidence="3 4">
    <name type="scientific">Salibacter halophilus</name>
    <dbReference type="NCBI Taxonomy" id="1803916"/>
    <lineage>
        <taxon>Bacteria</taxon>
        <taxon>Pseudomonadati</taxon>
        <taxon>Bacteroidota</taxon>
        <taxon>Flavobacteriia</taxon>
        <taxon>Flavobacteriales</taxon>
        <taxon>Salibacteraceae</taxon>
        <taxon>Salibacter</taxon>
    </lineage>
</organism>
<feature type="domain" description="HNH nuclease" evidence="2">
    <location>
        <begin position="66"/>
        <end position="108"/>
    </location>
</feature>
<gene>
    <name evidence="3" type="ORF">F3059_13245</name>
</gene>
<evidence type="ECO:0000313" key="3">
    <source>
        <dbReference type="EMBL" id="KAB1062036.1"/>
    </source>
</evidence>
<reference evidence="3 4" key="1">
    <citation type="submission" date="2019-09" db="EMBL/GenBank/DDBJ databases">
        <title>Genomes of Cryomorphaceae.</title>
        <authorList>
            <person name="Bowman J.P."/>
        </authorList>
    </citation>
    <scope>NUCLEOTIDE SEQUENCE [LARGE SCALE GENOMIC DNA]</scope>
    <source>
        <strain evidence="3 4">KCTC 52047</strain>
    </source>
</reference>
<evidence type="ECO:0008006" key="5">
    <source>
        <dbReference type="Google" id="ProtNLM"/>
    </source>
</evidence>
<feature type="domain" description="NUMOD4" evidence="1">
    <location>
        <begin position="7"/>
        <end position="56"/>
    </location>
</feature>
<dbReference type="SUPFAM" id="SSF54060">
    <property type="entry name" value="His-Me finger endonucleases"/>
    <property type="match status" value="1"/>
</dbReference>
<dbReference type="Pfam" id="PF13392">
    <property type="entry name" value="HNH_3"/>
    <property type="match status" value="1"/>
</dbReference>
<evidence type="ECO:0000313" key="4">
    <source>
        <dbReference type="Proteomes" id="UP000435357"/>
    </source>
</evidence>
<dbReference type="InterPro" id="IPR044925">
    <property type="entry name" value="His-Me_finger_sf"/>
</dbReference>
<dbReference type="InterPro" id="IPR003615">
    <property type="entry name" value="HNH_nuc"/>
</dbReference>
<dbReference type="Proteomes" id="UP000435357">
    <property type="component" value="Unassembled WGS sequence"/>
</dbReference>
<protein>
    <recommendedName>
        <fullName evidence="5">HNH endonuclease</fullName>
    </recommendedName>
</protein>
<dbReference type="Pfam" id="PF07463">
    <property type="entry name" value="NUMOD4"/>
    <property type="match status" value="1"/>
</dbReference>
<proteinExistence type="predicted"/>
<comment type="caution">
    <text evidence="3">The sequence shown here is derived from an EMBL/GenBank/DDBJ whole genome shotgun (WGS) entry which is preliminary data.</text>
</comment>
<dbReference type="Gene3D" id="3.90.75.20">
    <property type="match status" value="1"/>
</dbReference>
<accession>A0A6N6M1G0</accession>
<name>A0A6N6M1G0_9FLAO</name>
<dbReference type="AlphaFoldDB" id="A0A6N6M1G0"/>
<dbReference type="RefSeq" id="WP_151170076.1">
    <property type="nucleotide sequence ID" value="NZ_WACR01000013.1"/>
</dbReference>
<dbReference type="OrthoDB" id="6631788at2"/>
<evidence type="ECO:0000259" key="1">
    <source>
        <dbReference type="Pfam" id="PF07463"/>
    </source>
</evidence>
<sequence>MKDFKGEIWKEVNLKGIDLKSKYEVSNLGRIKSYAYGRGKILKGTLIEGYPAVRFRTKEEKLINQYVHRLVAKTFLPKPKEGQRLILHLDYDKTNNRADNLQWATRKEQIDHKVKGPNHRKGLVTNSKLSKNQVIEIKRMLKEGKLRKSVIARKFLISHTQLNRIESGANWANVKLDD</sequence>